<keyword evidence="6" id="KW-1185">Reference proteome</keyword>
<name>A0ABT8R5E6_9BACT</name>
<evidence type="ECO:0000313" key="5">
    <source>
        <dbReference type="EMBL" id="MDO1445885.1"/>
    </source>
</evidence>
<comment type="caution">
    <text evidence="5">The sequence shown here is derived from an EMBL/GenBank/DDBJ whole genome shotgun (WGS) entry which is preliminary data.</text>
</comment>
<gene>
    <name evidence="5" type="ORF">Q0590_06460</name>
</gene>
<dbReference type="EMBL" id="JAUKPO010000002">
    <property type="protein sequence ID" value="MDO1445885.1"/>
    <property type="molecule type" value="Genomic_DNA"/>
</dbReference>
<organism evidence="5 6">
    <name type="scientific">Rhodocytophaga aerolata</name>
    <dbReference type="NCBI Taxonomy" id="455078"/>
    <lineage>
        <taxon>Bacteria</taxon>
        <taxon>Pseudomonadati</taxon>
        <taxon>Bacteroidota</taxon>
        <taxon>Cytophagia</taxon>
        <taxon>Cytophagales</taxon>
        <taxon>Rhodocytophagaceae</taxon>
        <taxon>Rhodocytophaga</taxon>
    </lineage>
</organism>
<evidence type="ECO:0000256" key="3">
    <source>
        <dbReference type="ARBA" id="ARBA00023274"/>
    </source>
</evidence>
<dbReference type="InterPro" id="IPR030826">
    <property type="entry name" value="Ribosomal_bTHX/bTHXc/bTHXm"/>
</dbReference>
<keyword evidence="3" id="KW-0687">Ribonucleoprotein</keyword>
<evidence type="ECO:0000256" key="1">
    <source>
        <dbReference type="ARBA" id="ARBA00010834"/>
    </source>
</evidence>
<feature type="compositionally biased region" description="Basic residues" evidence="4">
    <location>
        <begin position="1"/>
        <end position="12"/>
    </location>
</feature>
<evidence type="ECO:0000256" key="2">
    <source>
        <dbReference type="ARBA" id="ARBA00022980"/>
    </source>
</evidence>
<evidence type="ECO:0000313" key="6">
    <source>
        <dbReference type="Proteomes" id="UP001168528"/>
    </source>
</evidence>
<dbReference type="NCBIfam" id="TIGR04560">
    <property type="entry name" value="ribo_THX"/>
    <property type="match status" value="1"/>
</dbReference>
<dbReference type="RefSeq" id="WP_302036683.1">
    <property type="nucleotide sequence ID" value="NZ_JAUKPO010000002.1"/>
</dbReference>
<comment type="similarity">
    <text evidence="1">Belongs to the bacterial ribosomal protein bTHX family.</text>
</comment>
<accession>A0ABT8R5E6</accession>
<proteinExistence type="inferred from homology"/>
<reference evidence="5" key="1">
    <citation type="submission" date="2023-07" db="EMBL/GenBank/DDBJ databases">
        <title>The genome sequence of Rhodocytophaga aerolata KACC 12507.</title>
        <authorList>
            <person name="Zhang X."/>
        </authorList>
    </citation>
    <scope>NUCLEOTIDE SEQUENCE</scope>
    <source>
        <strain evidence="5">KACC 12507</strain>
    </source>
</reference>
<dbReference type="GO" id="GO:0005840">
    <property type="term" value="C:ribosome"/>
    <property type="evidence" value="ECO:0007669"/>
    <property type="project" value="UniProtKB-KW"/>
</dbReference>
<dbReference type="Proteomes" id="UP001168528">
    <property type="component" value="Unassembled WGS sequence"/>
</dbReference>
<keyword evidence="2 5" id="KW-0689">Ribosomal protein</keyword>
<evidence type="ECO:0000256" key="4">
    <source>
        <dbReference type="SAM" id="MobiDB-lite"/>
    </source>
</evidence>
<sequence length="50" mass="5293">MGKGDKKSKKGKLFMGTFGNSRKRSSAVKVAEVATDAPKEAKPAAKKAKK</sequence>
<protein>
    <submittedName>
        <fullName evidence="5">30S ribosomal protein THX</fullName>
    </submittedName>
</protein>
<feature type="region of interest" description="Disordered" evidence="4">
    <location>
        <begin position="1"/>
        <end position="50"/>
    </location>
</feature>